<feature type="binding site" evidence="6">
    <location>
        <position position="160"/>
    </location>
    <ligand>
        <name>Fe cation</name>
        <dbReference type="ChEBI" id="CHEBI:24875"/>
        <note>ligand shared between two adjacent protomers</note>
    </ligand>
</feature>
<protein>
    <recommendedName>
        <fullName evidence="6">Thiamine thiazole synthase</fullName>
        <ecNumber evidence="6">2.4.2.59</ecNumber>
    </recommendedName>
</protein>
<feature type="binding site" description="in other chain" evidence="6">
    <location>
        <position position="224"/>
    </location>
    <ligand>
        <name>NAD(+)</name>
        <dbReference type="ChEBI" id="CHEBI:57540"/>
        <note>ligand shared between two adjacent protomers</note>
    </ligand>
</feature>
<keyword evidence="5 6" id="KW-0520">NAD</keyword>
<feature type="binding site" evidence="6">
    <location>
        <position position="160"/>
    </location>
    <ligand>
        <name>NAD(+)</name>
        <dbReference type="ChEBI" id="CHEBI:57540"/>
        <note>ligand shared between two adjacent protomers</note>
    </ligand>
</feature>
<dbReference type="InterPro" id="IPR022828">
    <property type="entry name" value="Thi4_prok"/>
</dbReference>
<keyword evidence="3 6" id="KW-0784">Thiamine biosynthesis</keyword>
<dbReference type="PANTHER" id="PTHR43422:SF3">
    <property type="entry name" value="THIAMINE THIAZOLE SYNTHASE"/>
    <property type="match status" value="1"/>
</dbReference>
<dbReference type="KEGG" id="flt:Sv326_1000"/>
<sequence length="273" mass="29733">MMKEVDETTITRAIAEEFLKKFMDYTESDVIVVGSGPAGVTAARYLAKAGVKTLILERNIMMGGGMWQGGMLFPEMVVEAPAHKLVEEVGFKMKEYEKGVYVGSSPHISAKLIAAAMDAGAVVFNSLEVKDVIYRKDRITGVVVNWHAVSMLPPFLTCVDPLSLKSKVVIDATGHQAEVARIAKKKLRLDIPEPLEGSMWAVEGEKATIRNTREVYPGLIVCGMASNSIGGLPRMGPLYGAMFISGVKAAKLALEKFNKKIKIDSEIEEVLEV</sequence>
<evidence type="ECO:0000313" key="8">
    <source>
        <dbReference type="Proteomes" id="UP000510821"/>
    </source>
</evidence>
<evidence type="ECO:0000313" key="7">
    <source>
        <dbReference type="EMBL" id="QLJ53175.1"/>
    </source>
</evidence>
<evidence type="ECO:0000256" key="6">
    <source>
        <dbReference type="HAMAP-Rule" id="MF_00304"/>
    </source>
</evidence>
<dbReference type="EC" id="2.4.2.59" evidence="6"/>
<evidence type="ECO:0000256" key="5">
    <source>
        <dbReference type="ARBA" id="ARBA00023027"/>
    </source>
</evidence>
<feature type="binding site" description="in other chain" evidence="6">
    <location>
        <position position="129"/>
    </location>
    <ligand>
        <name>NAD(+)</name>
        <dbReference type="ChEBI" id="CHEBI:57540"/>
        <note>ligand shared between two adjacent protomers</note>
    </ligand>
</feature>
<dbReference type="AlphaFoldDB" id="A0A7D6BHA4"/>
<keyword evidence="1 6" id="KW-0808">Transferase</keyword>
<dbReference type="Proteomes" id="UP000510821">
    <property type="component" value="Chromosome"/>
</dbReference>
<reference evidence="8" key="1">
    <citation type="submission" date="2020-07" db="EMBL/GenBank/DDBJ databases">
        <title>Metabolic diversity and evolutionary history of the archaeal phylum ###Micrarchaeota### uncovered from a freshwater lake metagenome.</title>
        <authorList>
            <person name="Kadnikov V.V."/>
            <person name="Savvichev A.S."/>
            <person name="Mardanov A.V."/>
            <person name="Beletsky A.V."/>
            <person name="Chupakov A.V."/>
            <person name="Kokryatskaya N.M."/>
            <person name="Pimenov N.V."/>
            <person name="Ravin N.V."/>
        </authorList>
    </citation>
    <scope>NUCLEOTIDE SEQUENCE [LARGE SCALE GENOMIC DNA]</scope>
</reference>
<proteinExistence type="inferred from homology"/>
<dbReference type="GO" id="GO:0009229">
    <property type="term" value="P:thiamine diphosphate biosynthetic process"/>
    <property type="evidence" value="ECO:0007669"/>
    <property type="project" value="UniProtKB-UniRule"/>
</dbReference>
<dbReference type="GO" id="GO:0052837">
    <property type="term" value="P:thiazole biosynthetic process"/>
    <property type="evidence" value="ECO:0007669"/>
    <property type="project" value="UniProtKB-UniRule"/>
</dbReference>
<accession>A0A7D6BHA4</accession>
<dbReference type="Pfam" id="PF01946">
    <property type="entry name" value="Thi4"/>
    <property type="match status" value="1"/>
</dbReference>
<dbReference type="InterPro" id="IPR002922">
    <property type="entry name" value="Thi4_fam"/>
</dbReference>
<organism evidence="7 8">
    <name type="scientific">Fermentimicrarchaeum limneticum</name>
    <dbReference type="NCBI Taxonomy" id="2795018"/>
    <lineage>
        <taxon>Archaea</taxon>
        <taxon>Candidatus Micrarchaeota</taxon>
        <taxon>Candidatus Fermentimicrarchaeales</taxon>
        <taxon>Candidatus Fermentimicrarchaeaceae</taxon>
        <taxon>Candidatus Fermentimicrarchaeum</taxon>
    </lineage>
</organism>
<dbReference type="PRINTS" id="PR00420">
    <property type="entry name" value="RNGMNOXGNASE"/>
</dbReference>
<dbReference type="EMBL" id="CP058998">
    <property type="protein sequence ID" value="QLJ53175.1"/>
    <property type="molecule type" value="Genomic_DNA"/>
</dbReference>
<evidence type="ECO:0000256" key="2">
    <source>
        <dbReference type="ARBA" id="ARBA00022723"/>
    </source>
</evidence>
<evidence type="ECO:0000256" key="1">
    <source>
        <dbReference type="ARBA" id="ARBA00022679"/>
    </source>
</evidence>
<feature type="binding site" description="in other chain" evidence="6">
    <location>
        <position position="38"/>
    </location>
    <ligand>
        <name>NAD(+)</name>
        <dbReference type="ChEBI" id="CHEBI:57540"/>
        <note>ligand shared between two adjacent protomers</note>
    </ligand>
</feature>
<dbReference type="InterPro" id="IPR036188">
    <property type="entry name" value="FAD/NAD-bd_sf"/>
</dbReference>
<dbReference type="Gene3D" id="3.50.50.60">
    <property type="entry name" value="FAD/NAD(P)-binding domain"/>
    <property type="match status" value="1"/>
</dbReference>
<dbReference type="UniPathway" id="UPA00060"/>
<name>A0A7D6BHA4_FERL1</name>
<dbReference type="HAMAP" id="MF_00304">
    <property type="entry name" value="Thi4"/>
    <property type="match status" value="1"/>
</dbReference>
<dbReference type="GO" id="GO:0005506">
    <property type="term" value="F:iron ion binding"/>
    <property type="evidence" value="ECO:0007669"/>
    <property type="project" value="UniProtKB-UniRule"/>
</dbReference>
<feature type="binding site" description="in other chain" evidence="6">
    <location>
        <position position="175"/>
    </location>
    <ligand>
        <name>Fe cation</name>
        <dbReference type="ChEBI" id="CHEBI:24875"/>
        <note>ligand shared between two adjacent protomers</note>
    </ligand>
</feature>
<evidence type="ECO:0000256" key="4">
    <source>
        <dbReference type="ARBA" id="ARBA00023004"/>
    </source>
</evidence>
<comment type="caution">
    <text evidence="6">Lacks conserved residue(s) required for the propagation of feature annotation.</text>
</comment>
<comment type="catalytic activity">
    <reaction evidence="6">
        <text>hydrogen sulfide + glycine + NAD(+) = ADP-5-ethyl-4-methylthiazole-2-carboxylate + nicotinamide + 3 H2O + H(+)</text>
        <dbReference type="Rhea" id="RHEA:55704"/>
        <dbReference type="ChEBI" id="CHEBI:15377"/>
        <dbReference type="ChEBI" id="CHEBI:15378"/>
        <dbReference type="ChEBI" id="CHEBI:17154"/>
        <dbReference type="ChEBI" id="CHEBI:29919"/>
        <dbReference type="ChEBI" id="CHEBI:57305"/>
        <dbReference type="ChEBI" id="CHEBI:57540"/>
        <dbReference type="ChEBI" id="CHEBI:139151"/>
        <dbReference type="EC" id="2.4.2.59"/>
    </reaction>
</comment>
<comment type="similarity">
    <text evidence="6">Belongs to the THI4 family.</text>
</comment>
<feature type="binding site" description="in other chain" evidence="6">
    <location>
        <begin position="57"/>
        <end position="58"/>
    </location>
    <ligand>
        <name>NAD(+)</name>
        <dbReference type="ChEBI" id="CHEBI:57540"/>
        <note>ligand shared between two adjacent protomers</note>
    </ligand>
</feature>
<dbReference type="GO" id="GO:0016763">
    <property type="term" value="F:pentosyltransferase activity"/>
    <property type="evidence" value="ECO:0007669"/>
    <property type="project" value="UniProtKB-UniRule"/>
</dbReference>
<comment type="function">
    <text evidence="6">Involved in the biosynthesis of the thiazole moiety of thiamine. Catalyzes the conversion of NAD and glycine to adenosine diphosphate 5-(2-hydroxyethyl)-4-methylthiazole-2-carboxylate (ADT), an adenylated thiazole intermediate, using free sulfide as a source of sulfur.</text>
</comment>
<keyword evidence="2 6" id="KW-0479">Metal-binding</keyword>
<comment type="cofactor">
    <cofactor evidence="6">
        <name>Fe(2+)</name>
        <dbReference type="ChEBI" id="CHEBI:29033"/>
    </cofactor>
</comment>
<dbReference type="GO" id="GO:0009228">
    <property type="term" value="P:thiamine biosynthetic process"/>
    <property type="evidence" value="ECO:0007669"/>
    <property type="project" value="UniProtKB-KW"/>
</dbReference>
<keyword evidence="4 6" id="KW-0408">Iron</keyword>
<dbReference type="NCBIfam" id="TIGR00292">
    <property type="entry name" value="sulfide-dependent adenosine diphosphate thiazole synthase"/>
    <property type="match status" value="1"/>
</dbReference>
<feature type="binding site" evidence="6">
    <location>
        <position position="234"/>
    </location>
    <ligand>
        <name>glycine</name>
        <dbReference type="ChEBI" id="CHEBI:57305"/>
    </ligand>
</feature>
<comment type="subunit">
    <text evidence="6">Homooctamer; tetramer of dimers.</text>
</comment>
<feature type="binding site" description="in other chain" evidence="6">
    <location>
        <position position="65"/>
    </location>
    <ligand>
        <name>NAD(+)</name>
        <dbReference type="ChEBI" id="CHEBI:57540"/>
        <note>ligand shared between two adjacent protomers</note>
    </ligand>
</feature>
<dbReference type="PANTHER" id="PTHR43422">
    <property type="entry name" value="THIAMINE THIAZOLE SYNTHASE"/>
    <property type="match status" value="1"/>
</dbReference>
<comment type="pathway">
    <text evidence="6">Cofactor biosynthesis; thiamine diphosphate biosynthesis.</text>
</comment>
<evidence type="ECO:0000256" key="3">
    <source>
        <dbReference type="ARBA" id="ARBA00022977"/>
    </source>
</evidence>
<dbReference type="SUPFAM" id="SSF51905">
    <property type="entry name" value="FAD/NAD(P)-binding domain"/>
    <property type="match status" value="1"/>
</dbReference>
<gene>
    <name evidence="6" type="primary">thi4</name>
    <name evidence="7" type="ORF">Sv326_1000</name>
</gene>